<evidence type="ECO:0000259" key="1">
    <source>
        <dbReference type="Pfam" id="PF18810"/>
    </source>
</evidence>
<name>A0A2A7AUD2_9FIRM</name>
<dbReference type="EMBL" id="NMTY01000003">
    <property type="protein sequence ID" value="PDX82682.1"/>
    <property type="molecule type" value="Genomic_DNA"/>
</dbReference>
<gene>
    <name evidence="2" type="ORF">CGS58_00475</name>
</gene>
<organism evidence="2 3">
    <name type="scientific">Faecalibacterium prausnitzii</name>
    <dbReference type="NCBI Taxonomy" id="853"/>
    <lineage>
        <taxon>Bacteria</taxon>
        <taxon>Bacillati</taxon>
        <taxon>Bacillota</taxon>
        <taxon>Clostridia</taxon>
        <taxon>Eubacteriales</taxon>
        <taxon>Oscillospiraceae</taxon>
        <taxon>Faecalibacterium</taxon>
    </lineage>
</organism>
<evidence type="ECO:0000313" key="3">
    <source>
        <dbReference type="Proteomes" id="UP000220005"/>
    </source>
</evidence>
<dbReference type="InterPro" id="IPR041110">
    <property type="entry name" value="PBECR2"/>
</dbReference>
<dbReference type="AlphaFoldDB" id="A0A2A7AUD2"/>
<comment type="caution">
    <text evidence="2">The sequence shown here is derived from an EMBL/GenBank/DDBJ whole genome shotgun (WGS) entry which is preliminary data.</text>
</comment>
<dbReference type="RefSeq" id="WP_097838537.1">
    <property type="nucleotide sequence ID" value="NZ_NMTY01000003.1"/>
</dbReference>
<protein>
    <recommendedName>
        <fullName evidence="1">Phage-Barnase-EndoU-ColicinE5/D-RelE like nuclease 2 domain-containing protein</fullName>
    </recommendedName>
</protein>
<evidence type="ECO:0000313" key="2">
    <source>
        <dbReference type="EMBL" id="PDX82682.1"/>
    </source>
</evidence>
<feature type="domain" description="Phage-Barnase-EndoU-ColicinE5/D-RelE like nuclease 2" evidence="1">
    <location>
        <begin position="44"/>
        <end position="146"/>
    </location>
</feature>
<reference evidence="2 3" key="1">
    <citation type="journal article" date="2017" name="Front. Microbiol.">
        <title>New Insights into the Diversity of the Genus Faecalibacterium.</title>
        <authorList>
            <person name="Benevides L."/>
            <person name="Burman S."/>
            <person name="Martin R."/>
            <person name="Robert V."/>
            <person name="Thomas M."/>
            <person name="Miquel S."/>
            <person name="Chain F."/>
            <person name="Sokol H."/>
            <person name="Bermudez-Humaran L.G."/>
            <person name="Morrison M."/>
            <person name="Langella P."/>
            <person name="Azevedo V.A."/>
            <person name="Chatel J.M."/>
            <person name="Soares S."/>
        </authorList>
    </citation>
    <scope>NUCLEOTIDE SEQUENCE [LARGE SCALE GENOMIC DNA]</scope>
    <source>
        <strain evidence="2 3">CNCM I 4575</strain>
    </source>
</reference>
<accession>A0A2A7AUD2</accession>
<dbReference type="Pfam" id="PF18810">
    <property type="entry name" value="PBECR2"/>
    <property type="match status" value="1"/>
</dbReference>
<dbReference type="Proteomes" id="UP000220005">
    <property type="component" value="Unassembled WGS sequence"/>
</dbReference>
<sequence length="148" mass="17639">MRYTKGQQHVILKPLNKNGVKQDVNFICDLDPEIYGRIVPSIQTLHVIVTDKQLEHIKERHPDISETVMERLAEVILSPDYIIETEMPNTANILKRLEFNGKNYQLVLRIRTECDPQEFQNSIITFMSVNEKRYRQYLRNRKILYKHE</sequence>
<proteinExistence type="predicted"/>